<keyword evidence="4" id="KW-0479">Metal-binding</keyword>
<name>A0AA38L6E6_TAXCH</name>
<evidence type="ECO:0000256" key="2">
    <source>
        <dbReference type="ARBA" id="ARBA00012483"/>
    </source>
</evidence>
<dbReference type="OMA" id="MSHESAG"/>
<feature type="compositionally biased region" description="Polar residues" evidence="8">
    <location>
        <begin position="40"/>
        <end position="50"/>
    </location>
</feature>
<proteinExistence type="predicted"/>
<feature type="region of interest" description="Disordered" evidence="8">
    <location>
        <begin position="1"/>
        <end position="135"/>
    </location>
</feature>
<keyword evidence="7" id="KW-0862">Zinc</keyword>
<feature type="compositionally biased region" description="Basic and acidic residues" evidence="8">
    <location>
        <begin position="412"/>
        <end position="430"/>
    </location>
</feature>
<keyword evidence="5" id="KW-0863">Zinc-finger</keyword>
<evidence type="ECO:0000256" key="4">
    <source>
        <dbReference type="ARBA" id="ARBA00022723"/>
    </source>
</evidence>
<dbReference type="PANTHER" id="PTHR22937">
    <property type="entry name" value="E3 UBIQUITIN-PROTEIN LIGASE RNF165"/>
    <property type="match status" value="1"/>
</dbReference>
<evidence type="ECO:0000256" key="8">
    <source>
        <dbReference type="SAM" id="MobiDB-lite"/>
    </source>
</evidence>
<dbReference type="Proteomes" id="UP000824469">
    <property type="component" value="Unassembled WGS sequence"/>
</dbReference>
<gene>
    <name evidence="9" type="ORF">KI387_022836</name>
</gene>
<comment type="caution">
    <text evidence="9">The sequence shown here is derived from an EMBL/GenBank/DDBJ whole genome shotgun (WGS) entry which is preliminary data.</text>
</comment>
<keyword evidence="6" id="KW-0833">Ubl conjugation pathway</keyword>
<feature type="region of interest" description="Disordered" evidence="8">
    <location>
        <begin position="613"/>
        <end position="643"/>
    </location>
</feature>
<feature type="compositionally biased region" description="Polar residues" evidence="8">
    <location>
        <begin position="460"/>
        <end position="469"/>
    </location>
</feature>
<protein>
    <recommendedName>
        <fullName evidence="2">RING-type E3 ubiquitin transferase</fullName>
        <ecNumber evidence="2">2.3.2.27</ecNumber>
    </recommendedName>
</protein>
<dbReference type="EMBL" id="JAHRHJ020000005">
    <property type="protein sequence ID" value="KAH9314209.1"/>
    <property type="molecule type" value="Genomic_DNA"/>
</dbReference>
<feature type="region of interest" description="Disordered" evidence="8">
    <location>
        <begin position="309"/>
        <end position="480"/>
    </location>
</feature>
<dbReference type="GO" id="GO:0061630">
    <property type="term" value="F:ubiquitin protein ligase activity"/>
    <property type="evidence" value="ECO:0007669"/>
    <property type="project" value="UniProtKB-EC"/>
</dbReference>
<dbReference type="InterPro" id="IPR045191">
    <property type="entry name" value="MBR1/2-like"/>
</dbReference>
<feature type="compositionally biased region" description="Polar residues" evidence="8">
    <location>
        <begin position="351"/>
        <end position="366"/>
    </location>
</feature>
<keyword evidence="10" id="KW-1185">Reference proteome</keyword>
<feature type="compositionally biased region" description="Polar residues" evidence="8">
    <location>
        <begin position="628"/>
        <end position="641"/>
    </location>
</feature>
<reference evidence="9 10" key="1">
    <citation type="journal article" date="2021" name="Nat. Plants">
        <title>The Taxus genome provides insights into paclitaxel biosynthesis.</title>
        <authorList>
            <person name="Xiong X."/>
            <person name="Gou J."/>
            <person name="Liao Q."/>
            <person name="Li Y."/>
            <person name="Zhou Q."/>
            <person name="Bi G."/>
            <person name="Li C."/>
            <person name="Du R."/>
            <person name="Wang X."/>
            <person name="Sun T."/>
            <person name="Guo L."/>
            <person name="Liang H."/>
            <person name="Lu P."/>
            <person name="Wu Y."/>
            <person name="Zhang Z."/>
            <person name="Ro D.K."/>
            <person name="Shang Y."/>
            <person name="Huang S."/>
            <person name="Yan J."/>
        </authorList>
    </citation>
    <scope>NUCLEOTIDE SEQUENCE [LARGE SCALE GENOMIC DNA]</scope>
    <source>
        <strain evidence="9">Ta-2019</strain>
    </source>
</reference>
<evidence type="ECO:0000256" key="1">
    <source>
        <dbReference type="ARBA" id="ARBA00000900"/>
    </source>
</evidence>
<comment type="catalytic activity">
    <reaction evidence="1">
        <text>S-ubiquitinyl-[E2 ubiquitin-conjugating enzyme]-L-cysteine + [acceptor protein]-L-lysine = [E2 ubiquitin-conjugating enzyme]-L-cysteine + N(6)-ubiquitinyl-[acceptor protein]-L-lysine.</text>
        <dbReference type="EC" id="2.3.2.27"/>
    </reaction>
</comment>
<dbReference type="EC" id="2.3.2.27" evidence="2"/>
<evidence type="ECO:0000256" key="7">
    <source>
        <dbReference type="ARBA" id="ARBA00022833"/>
    </source>
</evidence>
<dbReference type="GO" id="GO:0008270">
    <property type="term" value="F:zinc ion binding"/>
    <property type="evidence" value="ECO:0007669"/>
    <property type="project" value="UniProtKB-KW"/>
</dbReference>
<evidence type="ECO:0000256" key="5">
    <source>
        <dbReference type="ARBA" id="ARBA00022771"/>
    </source>
</evidence>
<sequence length="861" mass="91685">MDDPPSRRSAMPVAVVRHGSCMVSDETNHETRTARYPTRIGSSTRVTAVKTNGIEDKEQGQSKTGGRPSSSKSLSQKSVQPVPKLGSSSAAKLRKTCRVPSNSGGSGQSSSTRNMPVRSGQLGPGGSIFQTGGASNSSRLGLAEISNLTSSEGSTSDFDFLQETPSVSMRVSPFDRNSSMERKDSRVTSSRCLNRSGCWNKSVLPNVNRSLSDLIYEDGHEHVWIGTEENDATEVRAGPSSSLRSNFMNDTAGQPIILENDNGSTSDDSFATVSSMAGDLFDVDPASTSDSVLGFGPLLNQRSQELGSLRRGVGGQANNPSTSLGEDINISKPSMSKRKTSMIRTAGQVAGKSSSQESFNTVSGSGSKEKYVGRSSVGGTRRNFSKLGCTSASDTIPSTVSSFSAQCSEQSGNRRPDSGRRVIDGRDSARGQHKGKVPVASNTGGPVSRRTFRSELGVGQQCQASSTPRMSKKTVRATQPDPWRSEEIIGGDTVVELGLSNESISSSMRVLDQNGMLGNRNGARSPSSTVGRSTFGSLQRRHDFSHGVACTLGERVANRLSATTRRGASSSMASTHLFGLAGSSSRLNSICTESGSSSYSLLTEDEVGSNMTTISGPAPTRAPPLPPVSQSVRPQLSSSPSMALPFSGPTTPLRAPPLLPLAGSTSFASSIGTSSPSFLDGTTFVRSASVSDAPFERHMVAHSESNGRRAFRSLSIESDRRTQHTMEGLAEVLLALERIEQDEDLTYEQVLMLEANLLFGGINLHDQHSDMRLDIDNMSYEELLALQERIGSVSTGLTEDAILKCMKRIQFASDVVVDELNPVESEVKCSVCQLSPIMFNSDLFKEGLNIMVVPSMPTGRV</sequence>
<evidence type="ECO:0000256" key="3">
    <source>
        <dbReference type="ARBA" id="ARBA00022679"/>
    </source>
</evidence>
<evidence type="ECO:0000256" key="6">
    <source>
        <dbReference type="ARBA" id="ARBA00022786"/>
    </source>
</evidence>
<dbReference type="PANTHER" id="PTHR22937:SF65">
    <property type="entry name" value="E3 UBIQUITIN-PROTEIN LIGASE ARK2C"/>
    <property type="match status" value="1"/>
</dbReference>
<accession>A0AA38L6E6</accession>
<feature type="compositionally biased region" description="Low complexity" evidence="8">
    <location>
        <begin position="68"/>
        <end position="82"/>
    </location>
</feature>
<evidence type="ECO:0000313" key="9">
    <source>
        <dbReference type="EMBL" id="KAH9314209.1"/>
    </source>
</evidence>
<keyword evidence="3" id="KW-0808">Transferase</keyword>
<evidence type="ECO:0000313" key="10">
    <source>
        <dbReference type="Proteomes" id="UP000824469"/>
    </source>
</evidence>
<dbReference type="AlphaFoldDB" id="A0AA38L6E6"/>
<feature type="compositionally biased region" description="Polar residues" evidence="8">
    <location>
        <begin position="388"/>
        <end position="411"/>
    </location>
</feature>
<organism evidence="9 10">
    <name type="scientific">Taxus chinensis</name>
    <name type="common">Chinese yew</name>
    <name type="synonym">Taxus wallichiana var. chinensis</name>
    <dbReference type="NCBI Taxonomy" id="29808"/>
    <lineage>
        <taxon>Eukaryota</taxon>
        <taxon>Viridiplantae</taxon>
        <taxon>Streptophyta</taxon>
        <taxon>Embryophyta</taxon>
        <taxon>Tracheophyta</taxon>
        <taxon>Spermatophyta</taxon>
        <taxon>Pinopsida</taxon>
        <taxon>Pinidae</taxon>
        <taxon>Conifers II</taxon>
        <taxon>Cupressales</taxon>
        <taxon>Taxaceae</taxon>
        <taxon>Taxus</taxon>
    </lineage>
</organism>